<sequence length="227" mass="27189">MSKRKAQFYNDMDLEIEQPQYNFNLLNNHSSIQDKKIRKGKLHVNSKINNQISSNPSLKCQLETKANQHNKTSQLNRKQILTSKKEKYNNLEQLPHFLSVLKKSFNKPDFDNRQQSIELKNNLQKQIFLPLFSIKEIEEYILYQSKLKSVKINDSLYLKENLELIVFKFEKQHKIKIEPGLIEGLILNDKILKNQNQIYLECYSNQKIYQIQIEFEDKLDYEQFQLF</sequence>
<dbReference type="Proteomes" id="UP000692954">
    <property type="component" value="Unassembled WGS sequence"/>
</dbReference>
<comment type="caution">
    <text evidence="1">The sequence shown here is derived from an EMBL/GenBank/DDBJ whole genome shotgun (WGS) entry which is preliminary data.</text>
</comment>
<dbReference type="AlphaFoldDB" id="A0A8S1KPC3"/>
<evidence type="ECO:0000313" key="2">
    <source>
        <dbReference type="Proteomes" id="UP000692954"/>
    </source>
</evidence>
<gene>
    <name evidence="1" type="ORF">PSON_ATCC_30995.1.T0100149</name>
</gene>
<dbReference type="OrthoDB" id="311234at2759"/>
<protein>
    <submittedName>
        <fullName evidence="1">Uncharacterized protein</fullName>
    </submittedName>
</protein>
<evidence type="ECO:0000313" key="1">
    <source>
        <dbReference type="EMBL" id="CAD8056261.1"/>
    </source>
</evidence>
<reference evidence="1" key="1">
    <citation type="submission" date="2021-01" db="EMBL/GenBank/DDBJ databases">
        <authorList>
            <consortium name="Genoscope - CEA"/>
            <person name="William W."/>
        </authorList>
    </citation>
    <scope>NUCLEOTIDE SEQUENCE</scope>
</reference>
<accession>A0A8S1KPC3</accession>
<proteinExistence type="predicted"/>
<name>A0A8S1KPC3_9CILI</name>
<dbReference type="EMBL" id="CAJJDN010000010">
    <property type="protein sequence ID" value="CAD8056261.1"/>
    <property type="molecule type" value="Genomic_DNA"/>
</dbReference>
<keyword evidence="2" id="KW-1185">Reference proteome</keyword>
<organism evidence="1 2">
    <name type="scientific">Paramecium sonneborni</name>
    <dbReference type="NCBI Taxonomy" id="65129"/>
    <lineage>
        <taxon>Eukaryota</taxon>
        <taxon>Sar</taxon>
        <taxon>Alveolata</taxon>
        <taxon>Ciliophora</taxon>
        <taxon>Intramacronucleata</taxon>
        <taxon>Oligohymenophorea</taxon>
        <taxon>Peniculida</taxon>
        <taxon>Parameciidae</taxon>
        <taxon>Paramecium</taxon>
    </lineage>
</organism>